<evidence type="ECO:0000313" key="1">
    <source>
        <dbReference type="EMBL" id="GIX61423.1"/>
    </source>
</evidence>
<dbReference type="Proteomes" id="UP001497744">
    <property type="component" value="Unassembled WGS sequence"/>
</dbReference>
<dbReference type="EMBL" id="BPLF01000001">
    <property type="protein sequence ID" value="GIX61423.1"/>
    <property type="molecule type" value="Genomic_DNA"/>
</dbReference>
<sequence>MFFSIPVARHKCAESTTIGTIPLPTALITTLPIQVCQPVVIERQAAEEDLGSFVISRGAVPILTPENRLVAFCFQLLYEAFSTVVNGGCEDVLYGGAATVIKLFIFIFNLLHLGSEVIGLLPIRFDEGGKTGL</sequence>
<comment type="caution">
    <text evidence="1">The sequence shown here is derived from an EMBL/GenBank/DDBJ whole genome shotgun (WGS) entry which is preliminary data.</text>
</comment>
<dbReference type="RefSeq" id="XP_067713494.1">
    <property type="nucleotide sequence ID" value="XM_067857393.1"/>
</dbReference>
<evidence type="ECO:0000313" key="2">
    <source>
        <dbReference type="Proteomes" id="UP001497744"/>
    </source>
</evidence>
<dbReference type="GeneID" id="94192906"/>
<dbReference type="AlphaFoldDB" id="A0AAV4LMP2"/>
<gene>
    <name evidence="1" type="ORF">BcabD6B2_08580</name>
</gene>
<reference evidence="1 2" key="1">
    <citation type="submission" date="2021-06" db="EMBL/GenBank/DDBJ databases">
        <title>Genome sequence of Babesia caballi.</title>
        <authorList>
            <person name="Yamagishi J."/>
            <person name="Kidaka T."/>
            <person name="Ochi A."/>
        </authorList>
    </citation>
    <scope>NUCLEOTIDE SEQUENCE [LARGE SCALE GENOMIC DNA]</scope>
    <source>
        <strain evidence="1">USDA-D6B2</strain>
    </source>
</reference>
<name>A0AAV4LMP2_BABCB</name>
<organism evidence="1 2">
    <name type="scientific">Babesia caballi</name>
    <dbReference type="NCBI Taxonomy" id="5871"/>
    <lineage>
        <taxon>Eukaryota</taxon>
        <taxon>Sar</taxon>
        <taxon>Alveolata</taxon>
        <taxon>Apicomplexa</taxon>
        <taxon>Aconoidasida</taxon>
        <taxon>Piroplasmida</taxon>
        <taxon>Babesiidae</taxon>
        <taxon>Babesia</taxon>
    </lineage>
</organism>
<proteinExistence type="predicted"/>
<protein>
    <submittedName>
        <fullName evidence="1">Glycine zipper 2TM domain-containing protein</fullName>
    </submittedName>
</protein>
<keyword evidence="2" id="KW-1185">Reference proteome</keyword>
<accession>A0AAV4LMP2</accession>